<name>A0A7J7IN90_9RHOD</name>
<keyword evidence="4" id="KW-1185">Reference proteome</keyword>
<evidence type="ECO:0000313" key="3">
    <source>
        <dbReference type="EMBL" id="KAF6004034.1"/>
    </source>
</evidence>
<sequence length="123" mass="14323">MSRDQHTFDTGEDETKEQIDYANNAYPEFHYYAVMNLSPAASREEVRAAYLRLSQLYHPDRQQDPEAKRHATELFTRIREAYEVLSHPLKRQVYDEYGLEGLRFLEATQVTSYSAVQGTLCPS</sequence>
<protein>
    <submittedName>
        <fullName evidence="3">DnaJ (Hsp40), sub C, member 11</fullName>
    </submittedName>
</protein>
<feature type="region of interest" description="Disordered" evidence="1">
    <location>
        <begin position="1"/>
        <end position="20"/>
    </location>
</feature>
<dbReference type="Pfam" id="PF00226">
    <property type="entry name" value="DnaJ"/>
    <property type="match status" value="1"/>
</dbReference>
<dbReference type="GO" id="GO:0005739">
    <property type="term" value="C:mitochondrion"/>
    <property type="evidence" value="ECO:0007669"/>
    <property type="project" value="GOC"/>
</dbReference>
<reference evidence="3 4" key="1">
    <citation type="journal article" date="2020" name="J. Phycol.">
        <title>Comparative genome analysis reveals Cyanidiococcus gen. nov., a new extremophilic red algal genus sister to Cyanidioschyzon (Cyanidioschyzonaceae, Rhodophyta).</title>
        <authorList>
            <person name="Liu S.-L."/>
            <person name="Chiang Y.-R."/>
            <person name="Yoon H.S."/>
            <person name="Fu H.-Y."/>
        </authorList>
    </citation>
    <scope>NUCLEOTIDE SEQUENCE [LARGE SCALE GENOMIC DNA]</scope>
    <source>
        <strain evidence="3 4">THAL066</strain>
    </source>
</reference>
<dbReference type="PANTHER" id="PTHR44157">
    <property type="entry name" value="DNAJ HOMOLOG SUBFAMILY C MEMBER 11"/>
    <property type="match status" value="1"/>
</dbReference>
<dbReference type="InterPro" id="IPR036869">
    <property type="entry name" value="J_dom_sf"/>
</dbReference>
<accession>A0A7J7IN90</accession>
<dbReference type="PRINTS" id="PR00625">
    <property type="entry name" value="JDOMAIN"/>
</dbReference>
<feature type="domain" description="J" evidence="2">
    <location>
        <begin position="30"/>
        <end position="98"/>
    </location>
</feature>
<dbReference type="InterPro" id="IPR052243">
    <property type="entry name" value="Mito_inner_membrane_organizer"/>
</dbReference>
<dbReference type="PANTHER" id="PTHR44157:SF1">
    <property type="entry name" value="DNAJ HOMOLOG SUBFAMILY C MEMBER 11"/>
    <property type="match status" value="1"/>
</dbReference>
<gene>
    <name evidence="3" type="primary">DNAJC11_2</name>
    <name evidence="3" type="ORF">F1559_000478</name>
</gene>
<dbReference type="CDD" id="cd06257">
    <property type="entry name" value="DnaJ"/>
    <property type="match status" value="1"/>
</dbReference>
<evidence type="ECO:0000256" key="1">
    <source>
        <dbReference type="SAM" id="MobiDB-lite"/>
    </source>
</evidence>
<dbReference type="OrthoDB" id="10250354at2759"/>
<evidence type="ECO:0000313" key="4">
    <source>
        <dbReference type="Proteomes" id="UP000530660"/>
    </source>
</evidence>
<dbReference type="Proteomes" id="UP000530660">
    <property type="component" value="Unassembled WGS sequence"/>
</dbReference>
<dbReference type="Gene3D" id="1.10.287.110">
    <property type="entry name" value="DnaJ domain"/>
    <property type="match status" value="1"/>
</dbReference>
<dbReference type="PROSITE" id="PS50076">
    <property type="entry name" value="DNAJ_2"/>
    <property type="match status" value="1"/>
</dbReference>
<dbReference type="SMART" id="SM00271">
    <property type="entry name" value="DnaJ"/>
    <property type="match status" value="1"/>
</dbReference>
<organism evidence="3 4">
    <name type="scientific">Cyanidiococcus yangmingshanensis</name>
    <dbReference type="NCBI Taxonomy" id="2690220"/>
    <lineage>
        <taxon>Eukaryota</taxon>
        <taxon>Rhodophyta</taxon>
        <taxon>Bangiophyceae</taxon>
        <taxon>Cyanidiales</taxon>
        <taxon>Cyanidiaceae</taxon>
        <taxon>Cyanidiococcus</taxon>
    </lineage>
</organism>
<proteinExistence type="predicted"/>
<dbReference type="InterPro" id="IPR001623">
    <property type="entry name" value="DnaJ_domain"/>
</dbReference>
<dbReference type="SUPFAM" id="SSF46565">
    <property type="entry name" value="Chaperone J-domain"/>
    <property type="match status" value="1"/>
</dbReference>
<dbReference type="GO" id="GO:0042407">
    <property type="term" value="P:cristae formation"/>
    <property type="evidence" value="ECO:0007669"/>
    <property type="project" value="TreeGrafter"/>
</dbReference>
<dbReference type="AlphaFoldDB" id="A0A7J7IN90"/>
<dbReference type="EMBL" id="VWRR01000004">
    <property type="protein sequence ID" value="KAF6004034.1"/>
    <property type="molecule type" value="Genomic_DNA"/>
</dbReference>
<evidence type="ECO:0000259" key="2">
    <source>
        <dbReference type="PROSITE" id="PS50076"/>
    </source>
</evidence>
<comment type="caution">
    <text evidence="3">The sequence shown here is derived from an EMBL/GenBank/DDBJ whole genome shotgun (WGS) entry which is preliminary data.</text>
</comment>